<name>C6M9K9_NEISI</name>
<accession>C6M9K9</accession>
<dbReference type="Proteomes" id="UP000005365">
    <property type="component" value="Unassembled WGS sequence"/>
</dbReference>
<evidence type="ECO:0000313" key="1">
    <source>
        <dbReference type="EMBL" id="EET43005.1"/>
    </source>
</evidence>
<organism evidence="1 2">
    <name type="scientific">Neisseria sicca ATCC 29256</name>
    <dbReference type="NCBI Taxonomy" id="547045"/>
    <lineage>
        <taxon>Bacteria</taxon>
        <taxon>Pseudomonadati</taxon>
        <taxon>Pseudomonadota</taxon>
        <taxon>Betaproteobacteria</taxon>
        <taxon>Neisseriales</taxon>
        <taxon>Neisseriaceae</taxon>
        <taxon>Neisseria</taxon>
    </lineage>
</organism>
<protein>
    <submittedName>
        <fullName evidence="1">Uncharacterized protein</fullName>
    </submittedName>
</protein>
<reference evidence="1" key="1">
    <citation type="submission" date="2009-07" db="EMBL/GenBank/DDBJ databases">
        <authorList>
            <person name="Weinstock G."/>
            <person name="Sodergren E."/>
            <person name="Clifton S."/>
            <person name="Fulton L."/>
            <person name="Fulton B."/>
            <person name="Courtney L."/>
            <person name="Fronick C."/>
            <person name="Harrison M."/>
            <person name="Strong C."/>
            <person name="Farmer C."/>
            <person name="Delahaunty K."/>
            <person name="Markovic C."/>
            <person name="Hall O."/>
            <person name="Minx P."/>
            <person name="Tomlinson C."/>
            <person name="Mitreva M."/>
            <person name="Nelson J."/>
            <person name="Hou S."/>
            <person name="Wollam A."/>
            <person name="Pepin K.H."/>
            <person name="Johnson M."/>
            <person name="Bhonagiri V."/>
            <person name="Nash W.E."/>
            <person name="Warren W."/>
            <person name="Chinwalla A."/>
            <person name="Mardis E.R."/>
            <person name="Wilson R.K."/>
        </authorList>
    </citation>
    <scope>NUCLEOTIDE SEQUENCE [LARGE SCALE GENOMIC DNA]</scope>
    <source>
        <strain evidence="1">ATCC 29256</strain>
    </source>
</reference>
<gene>
    <name evidence="1" type="ORF">NEISICOT_03237</name>
</gene>
<dbReference type="AlphaFoldDB" id="C6M9K9"/>
<evidence type="ECO:0000313" key="2">
    <source>
        <dbReference type="Proteomes" id="UP000005365"/>
    </source>
</evidence>
<sequence length="53" mass="6087">MGLPFVFVVTLGLSPVLKFGFWGRLKKFQTTFVDYQAAYDIQCLLKFTLYAGF</sequence>
<keyword evidence="2" id="KW-1185">Reference proteome</keyword>
<dbReference type="EMBL" id="ACKO02000029">
    <property type="protein sequence ID" value="EET43005.1"/>
    <property type="molecule type" value="Genomic_DNA"/>
</dbReference>
<comment type="caution">
    <text evidence="1">The sequence shown here is derived from an EMBL/GenBank/DDBJ whole genome shotgun (WGS) entry which is preliminary data.</text>
</comment>
<proteinExistence type="predicted"/>